<dbReference type="GO" id="GO:0005829">
    <property type="term" value="C:cytosol"/>
    <property type="evidence" value="ECO:0007669"/>
    <property type="project" value="TreeGrafter"/>
</dbReference>
<evidence type="ECO:0000313" key="3">
    <source>
        <dbReference type="Proteomes" id="UP000501849"/>
    </source>
</evidence>
<keyword evidence="2" id="KW-0315">Glutamine amidotransferase</keyword>
<gene>
    <name evidence="2" type="ORF">EXE63_27040</name>
</gene>
<dbReference type="EMBL" id="CP038799">
    <property type="protein sequence ID" value="QIV84130.1"/>
    <property type="molecule type" value="Genomic_DNA"/>
</dbReference>
<dbReference type="AlphaFoldDB" id="A0A6H0SAE1"/>
<dbReference type="PROSITE" id="PS51273">
    <property type="entry name" value="GATASE_TYPE_1"/>
    <property type="match status" value="1"/>
</dbReference>
<dbReference type="InterPro" id="IPR029062">
    <property type="entry name" value="Class_I_gatase-like"/>
</dbReference>
<dbReference type="Pfam" id="PF00117">
    <property type="entry name" value="GATase"/>
    <property type="match status" value="1"/>
</dbReference>
<dbReference type="PANTHER" id="PTHR42695">
    <property type="entry name" value="GLUTAMINE AMIDOTRANSFERASE YLR126C-RELATED"/>
    <property type="match status" value="1"/>
</dbReference>
<dbReference type="Proteomes" id="UP000501849">
    <property type="component" value="Chromosome"/>
</dbReference>
<dbReference type="InterPro" id="IPR017926">
    <property type="entry name" value="GATASE"/>
</dbReference>
<feature type="domain" description="Glutamine amidotransferase" evidence="1">
    <location>
        <begin position="78"/>
        <end position="181"/>
    </location>
</feature>
<dbReference type="RefSeq" id="WP_168144478.1">
    <property type="nucleotide sequence ID" value="NZ_CBCSDT010000072.1"/>
</dbReference>
<sequence length="242" mass="26528">MAPTVLFLYNDPIATEAMLGEAFTDAGYDVHTFEVVPSSRTADPAVAVDFPDPTGFDVIVPLGARWPVYDEALRATWVGAETELVRQAAAAGIPTLGVCFGGQLLAQAFGGSVFRSETPEIGWYELESDRHELIPDGPWFEWHFDRWTLPPGATEIGRTPGTSQAFTLGRSVALQFHPELDPALLELWLDDDREAGEATLGGCTHDELRSRTAELHDDAARRIRRLVQGFLAYTARQPCPSS</sequence>
<keyword evidence="2" id="KW-0808">Transferase</keyword>
<protein>
    <submittedName>
        <fullName evidence="2">Type 1 glutamine amidotransferase</fullName>
    </submittedName>
</protein>
<proteinExistence type="predicted"/>
<evidence type="ECO:0000259" key="1">
    <source>
        <dbReference type="Pfam" id="PF00117"/>
    </source>
</evidence>
<reference evidence="2 3" key="1">
    <citation type="submission" date="2019-04" db="EMBL/GenBank/DDBJ databases">
        <title>Draft, Whole-Genome Sequence of the Anthracene-degrading Mycobacterium frederiksbergense LB501T, Isolated from a Polycyclic Aromatic Hydrocarbon (PAH)-Contaminated Soil.</title>
        <authorList>
            <person name="Augelletti F."/>
        </authorList>
    </citation>
    <scope>NUCLEOTIDE SEQUENCE [LARGE SCALE GENOMIC DNA]</scope>
    <source>
        <strain evidence="2 3">LB 501T</strain>
    </source>
</reference>
<dbReference type="InterPro" id="IPR044992">
    <property type="entry name" value="ChyE-like"/>
</dbReference>
<organism evidence="2 3">
    <name type="scientific">Mycolicibacterium frederiksbergense</name>
    <dbReference type="NCBI Taxonomy" id="117567"/>
    <lineage>
        <taxon>Bacteria</taxon>
        <taxon>Bacillati</taxon>
        <taxon>Actinomycetota</taxon>
        <taxon>Actinomycetes</taxon>
        <taxon>Mycobacteriales</taxon>
        <taxon>Mycobacteriaceae</taxon>
        <taxon>Mycolicibacterium</taxon>
    </lineage>
</organism>
<dbReference type="Gene3D" id="3.40.50.880">
    <property type="match status" value="1"/>
</dbReference>
<dbReference type="GO" id="GO:0016740">
    <property type="term" value="F:transferase activity"/>
    <property type="evidence" value="ECO:0007669"/>
    <property type="project" value="UniProtKB-KW"/>
</dbReference>
<dbReference type="CDD" id="cd01741">
    <property type="entry name" value="GATase1_1"/>
    <property type="match status" value="1"/>
</dbReference>
<accession>A0A6H0SAE1</accession>
<dbReference type="KEGG" id="mfre:EXE63_27040"/>
<dbReference type="SUPFAM" id="SSF52317">
    <property type="entry name" value="Class I glutamine amidotransferase-like"/>
    <property type="match status" value="1"/>
</dbReference>
<name>A0A6H0SAE1_9MYCO</name>
<evidence type="ECO:0000313" key="2">
    <source>
        <dbReference type="EMBL" id="QIV84130.1"/>
    </source>
</evidence>
<keyword evidence="3" id="KW-1185">Reference proteome</keyword>
<dbReference type="PANTHER" id="PTHR42695:SF5">
    <property type="entry name" value="GLUTAMINE AMIDOTRANSFERASE YLR126C-RELATED"/>
    <property type="match status" value="1"/>
</dbReference>